<evidence type="ECO:0000313" key="2">
    <source>
        <dbReference type="Proteomes" id="UP000499080"/>
    </source>
</evidence>
<protein>
    <submittedName>
        <fullName evidence="1">Uncharacterized protein</fullName>
    </submittedName>
</protein>
<name>A0A4Y2KIJ4_ARAVE</name>
<keyword evidence="2" id="KW-1185">Reference proteome</keyword>
<sequence>MTRRASFVGDMHGSYDPITSLHHLSVRLNDAIFIRLEDGGPLRPCASLNSHRCVRASTGLSKLNFPNSEDRVGRCMDDNDIEFVRQTILTMRSRFIGKKFSTISRR</sequence>
<proteinExistence type="predicted"/>
<comment type="caution">
    <text evidence="1">The sequence shown here is derived from an EMBL/GenBank/DDBJ whole genome shotgun (WGS) entry which is preliminary data.</text>
</comment>
<gene>
    <name evidence="1" type="ORF">AVEN_116426_1</name>
</gene>
<evidence type="ECO:0000313" key="1">
    <source>
        <dbReference type="EMBL" id="GBN02241.1"/>
    </source>
</evidence>
<reference evidence="1 2" key="1">
    <citation type="journal article" date="2019" name="Sci. Rep.">
        <title>Orb-weaving spider Araneus ventricosus genome elucidates the spidroin gene catalogue.</title>
        <authorList>
            <person name="Kono N."/>
            <person name="Nakamura H."/>
            <person name="Ohtoshi R."/>
            <person name="Moran D.A.P."/>
            <person name="Shinohara A."/>
            <person name="Yoshida Y."/>
            <person name="Fujiwara M."/>
            <person name="Mori M."/>
            <person name="Tomita M."/>
            <person name="Arakawa K."/>
        </authorList>
    </citation>
    <scope>NUCLEOTIDE SEQUENCE [LARGE SCALE GENOMIC DNA]</scope>
</reference>
<dbReference type="Proteomes" id="UP000499080">
    <property type="component" value="Unassembled WGS sequence"/>
</dbReference>
<dbReference type="AlphaFoldDB" id="A0A4Y2KIJ4"/>
<accession>A0A4Y2KIJ4</accession>
<organism evidence="1 2">
    <name type="scientific">Araneus ventricosus</name>
    <name type="common">Orbweaver spider</name>
    <name type="synonym">Epeira ventricosa</name>
    <dbReference type="NCBI Taxonomy" id="182803"/>
    <lineage>
        <taxon>Eukaryota</taxon>
        <taxon>Metazoa</taxon>
        <taxon>Ecdysozoa</taxon>
        <taxon>Arthropoda</taxon>
        <taxon>Chelicerata</taxon>
        <taxon>Arachnida</taxon>
        <taxon>Araneae</taxon>
        <taxon>Araneomorphae</taxon>
        <taxon>Entelegynae</taxon>
        <taxon>Araneoidea</taxon>
        <taxon>Araneidae</taxon>
        <taxon>Araneus</taxon>
    </lineage>
</organism>
<dbReference type="EMBL" id="BGPR01004688">
    <property type="protein sequence ID" value="GBN02241.1"/>
    <property type="molecule type" value="Genomic_DNA"/>
</dbReference>